<dbReference type="SUPFAM" id="SSF53474">
    <property type="entry name" value="alpha/beta-Hydrolases"/>
    <property type="match status" value="1"/>
</dbReference>
<organism evidence="4 5">
    <name type="scientific">Ketobacter alkanivorans</name>
    <dbReference type="NCBI Taxonomy" id="1917421"/>
    <lineage>
        <taxon>Bacteria</taxon>
        <taxon>Pseudomonadati</taxon>
        <taxon>Pseudomonadota</taxon>
        <taxon>Gammaproteobacteria</taxon>
        <taxon>Pseudomonadales</taxon>
        <taxon>Ketobacteraceae</taxon>
        <taxon>Ketobacter</taxon>
    </lineage>
</organism>
<dbReference type="GO" id="GO:0016042">
    <property type="term" value="P:lipid catabolic process"/>
    <property type="evidence" value="ECO:0007669"/>
    <property type="project" value="UniProtKB-KW"/>
</dbReference>
<dbReference type="KEGG" id="kak:Kalk_10600"/>
<keyword evidence="5" id="KW-1185">Reference proteome</keyword>
<reference evidence="5" key="1">
    <citation type="submission" date="2017-08" db="EMBL/GenBank/DDBJ databases">
        <title>Direct submision.</title>
        <authorList>
            <person name="Kim S.-J."/>
            <person name="Rhee S.-K."/>
        </authorList>
    </citation>
    <scope>NUCLEOTIDE SEQUENCE [LARGE SCALE GENOMIC DNA]</scope>
    <source>
        <strain evidence="5">GI5</strain>
    </source>
</reference>
<dbReference type="Pfam" id="PF00561">
    <property type="entry name" value="Abhydrolase_1"/>
    <property type="match status" value="1"/>
</dbReference>
<evidence type="ECO:0000259" key="3">
    <source>
        <dbReference type="Pfam" id="PF00561"/>
    </source>
</evidence>
<dbReference type="Proteomes" id="UP000235116">
    <property type="component" value="Chromosome"/>
</dbReference>
<dbReference type="InterPro" id="IPR029058">
    <property type="entry name" value="AB_hydrolase_fold"/>
</dbReference>
<feature type="domain" description="AB hydrolase-1" evidence="3">
    <location>
        <begin position="68"/>
        <end position="201"/>
    </location>
</feature>
<proteinExistence type="predicted"/>
<dbReference type="EMBL" id="CP022684">
    <property type="protein sequence ID" value="AUM12842.1"/>
    <property type="molecule type" value="Genomic_DNA"/>
</dbReference>
<name>A0A2K9LKM7_9GAMM</name>
<sequence length="356" mass="39823">MYPLNNGGLKMEPTKNAKRYQHLSDNELSALKFWQIDESKSDIHFIETEDHWQLAVTHYPPKEKKFPYPILLCHGLGSNRLAFYSESSRSFGQYLASNGFDVYACDLRGHGLSEKPGRTNDLRYNWGFLEYATLDMPAIIDAVLSLSSEKQCCFIGHSMGGILLYYLASQSDARIKRGITLGSSLDYSNTGSLFRLIATAAPLTHILPATPIHWAARISGYLSRYHAGAIDPFLANPKNISPQSFSQYTRTATHPVSSRVLRDLALAITGEGMVDQQGQKIARSLAEKGYPFPILAVSGSRDLQCPPEAAHRFGTEQKVFGKEYGQQEEYGHHDLLIGKRAHLEVWPTLAEWLVKT</sequence>
<dbReference type="AlphaFoldDB" id="A0A2K9LKM7"/>
<protein>
    <recommendedName>
        <fullName evidence="3">AB hydrolase-1 domain-containing protein</fullName>
    </recommendedName>
</protein>
<evidence type="ECO:0000313" key="5">
    <source>
        <dbReference type="Proteomes" id="UP000235116"/>
    </source>
</evidence>
<accession>A0A2K9LKM7</accession>
<evidence type="ECO:0000313" key="4">
    <source>
        <dbReference type="EMBL" id="AUM12842.1"/>
    </source>
</evidence>
<gene>
    <name evidence="4" type="ORF">Kalk_10600</name>
</gene>
<keyword evidence="1" id="KW-0442">Lipid degradation</keyword>
<dbReference type="InterPro" id="IPR000073">
    <property type="entry name" value="AB_hydrolase_1"/>
</dbReference>
<evidence type="ECO:0000256" key="2">
    <source>
        <dbReference type="ARBA" id="ARBA00023098"/>
    </source>
</evidence>
<dbReference type="PANTHER" id="PTHR11005">
    <property type="entry name" value="LYSOSOMAL ACID LIPASE-RELATED"/>
    <property type="match status" value="1"/>
</dbReference>
<evidence type="ECO:0000256" key="1">
    <source>
        <dbReference type="ARBA" id="ARBA00022963"/>
    </source>
</evidence>
<keyword evidence="2" id="KW-0443">Lipid metabolism</keyword>
<dbReference type="Gene3D" id="3.40.50.1820">
    <property type="entry name" value="alpha/beta hydrolase"/>
    <property type="match status" value="1"/>
</dbReference>